<proteinExistence type="inferred from homology"/>
<comment type="catalytic activity">
    <reaction evidence="1 6">
        <text>a beta-lactam + H2O = a substituted beta-amino acid</text>
        <dbReference type="Rhea" id="RHEA:20401"/>
        <dbReference type="ChEBI" id="CHEBI:15377"/>
        <dbReference type="ChEBI" id="CHEBI:35627"/>
        <dbReference type="ChEBI" id="CHEBI:140347"/>
        <dbReference type="EC" id="3.5.2.6"/>
    </reaction>
</comment>
<dbReference type="InterPro" id="IPR012338">
    <property type="entry name" value="Beta-lactam/transpept-like"/>
</dbReference>
<dbReference type="EC" id="3.5.2.6" evidence="3 6"/>
<evidence type="ECO:0000256" key="5">
    <source>
        <dbReference type="ARBA" id="ARBA00023251"/>
    </source>
</evidence>
<evidence type="ECO:0000313" key="9">
    <source>
        <dbReference type="EMBL" id="ABV21804.1"/>
    </source>
</evidence>
<evidence type="ECO:0000256" key="1">
    <source>
        <dbReference type="ARBA" id="ARBA00001526"/>
    </source>
</evidence>
<sequence length="384" mass="43326">MRFKKISCLLLSPLFIFSTSIYAGNTPKDQEIKKLVDQNFKPLLEKYDVPGMAVGVIQNNRKYEMYYGLQSVQDKKAVNSSTIFELGSVSKLFTATAGGYAKNKGKISFDDTPGKYWKELKNTPIDQVNLLQLATYTSGNLALQFPDEVKTDQQVLTFFKDWKPKNSIGEYRQYSNPSIGLFGKVVALSMNKPFDQVLEKTIFPALGLKHSYVNVPKTQMQNYDFGYNQENQPIRVNPGPLDALAAYGVKSTLPDMLSFIHANLNPQKYPADIQRAINETHQGRYQVNTMYQALGWEEFSYPATLQTLLDSNSEQIVMKPNKVTAISKEPSVKMYHKTGSTNGFGTYVVFIPKENIGLVMLTNKRIPNEERIKAAYAVLNAIKK</sequence>
<dbReference type="EMBL" id="EU118265">
    <property type="protein sequence ID" value="ABV21804.1"/>
    <property type="molecule type" value="Genomic_DNA"/>
</dbReference>
<keyword evidence="7" id="KW-0732">Signal</keyword>
<feature type="signal peptide" evidence="7">
    <location>
        <begin position="1"/>
        <end position="23"/>
    </location>
</feature>
<evidence type="ECO:0000256" key="3">
    <source>
        <dbReference type="ARBA" id="ARBA00012865"/>
    </source>
</evidence>
<dbReference type="GO" id="GO:0030288">
    <property type="term" value="C:outer membrane-bounded periplasmic space"/>
    <property type="evidence" value="ECO:0007669"/>
    <property type="project" value="InterPro"/>
</dbReference>
<dbReference type="InterPro" id="IPR058136">
    <property type="entry name" value="AmpC"/>
</dbReference>
<dbReference type="Gene3D" id="3.40.710.10">
    <property type="entry name" value="DD-peptidase/beta-lactamase superfamily"/>
    <property type="match status" value="1"/>
</dbReference>
<dbReference type="NCBIfam" id="NF033085">
    <property type="entry name" value="bla_class_C"/>
    <property type="match status" value="1"/>
</dbReference>
<evidence type="ECO:0000256" key="6">
    <source>
        <dbReference type="RuleBase" id="RU361140"/>
    </source>
</evidence>
<gene>
    <name evidence="9" type="primary">ampC</name>
</gene>
<dbReference type="MEROPS" id="S12.006"/>
<dbReference type="GO" id="GO:0017001">
    <property type="term" value="P:antibiotic catabolic process"/>
    <property type="evidence" value="ECO:0007669"/>
    <property type="project" value="InterPro"/>
</dbReference>
<evidence type="ECO:0000256" key="2">
    <source>
        <dbReference type="ARBA" id="ARBA00007840"/>
    </source>
</evidence>
<evidence type="ECO:0000259" key="8">
    <source>
        <dbReference type="Pfam" id="PF00144"/>
    </source>
</evidence>
<evidence type="ECO:0000256" key="7">
    <source>
        <dbReference type="SAM" id="SignalP"/>
    </source>
</evidence>
<dbReference type="GO" id="GO:0046677">
    <property type="term" value="P:response to antibiotic"/>
    <property type="evidence" value="ECO:0007669"/>
    <property type="project" value="UniProtKB-UniRule"/>
</dbReference>
<dbReference type="InterPro" id="IPR001586">
    <property type="entry name" value="Beta-lactam_class-C_AS"/>
</dbReference>
<dbReference type="GO" id="GO:0008800">
    <property type="term" value="F:beta-lactamase activity"/>
    <property type="evidence" value="ECO:0007669"/>
    <property type="project" value="UniProtKB-UniRule"/>
</dbReference>
<dbReference type="InterPro" id="IPR001466">
    <property type="entry name" value="Beta-lactam-related"/>
</dbReference>
<keyword evidence="5 6" id="KW-0046">Antibiotic resistance</keyword>
<organism evidence="9">
    <name type="scientific">Acinetobacter baumannii</name>
    <dbReference type="NCBI Taxonomy" id="470"/>
    <lineage>
        <taxon>Bacteria</taxon>
        <taxon>Pseudomonadati</taxon>
        <taxon>Pseudomonadota</taxon>
        <taxon>Gammaproteobacteria</taxon>
        <taxon>Moraxellales</taxon>
        <taxon>Moraxellaceae</taxon>
        <taxon>Acinetobacter</taxon>
        <taxon>Acinetobacter calcoaceticus/baumannii complex</taxon>
    </lineage>
</organism>
<protein>
    <recommendedName>
        <fullName evidence="3 6">Beta-lactamase</fullName>
        <ecNumber evidence="3 6">3.5.2.6</ecNumber>
    </recommendedName>
</protein>
<dbReference type="PANTHER" id="PTHR46825:SF8">
    <property type="entry name" value="BETA-LACTAMASE-RELATED"/>
    <property type="match status" value="1"/>
</dbReference>
<comment type="similarity">
    <text evidence="2 6">Belongs to the class-C beta-lactamase family.</text>
</comment>
<dbReference type="AlphaFoldDB" id="A7Y413"/>
<dbReference type="SUPFAM" id="SSF56601">
    <property type="entry name" value="beta-lactamase/transpeptidase-like"/>
    <property type="match status" value="1"/>
</dbReference>
<dbReference type="SMR" id="A7Y413"/>
<feature type="domain" description="Beta-lactamase-related" evidence="8">
    <location>
        <begin position="36"/>
        <end position="381"/>
    </location>
</feature>
<feature type="chain" id="PRO_5002716231" description="Beta-lactamase" evidence="7">
    <location>
        <begin position="24"/>
        <end position="384"/>
    </location>
</feature>
<accession>A7Y413</accession>
<dbReference type="PROSITE" id="PS00336">
    <property type="entry name" value="BETA_LACTAMASE_C"/>
    <property type="match status" value="1"/>
</dbReference>
<reference evidence="9" key="1">
    <citation type="journal article" date="2008" name="Antimicrob. Agents Chemother.">
        <title>Correlation of antimicrobial resistance with beta-lactamases, the OmpA-like porin, and efflux pumps in clinical isolates of Acinetobacter baumannii endemic to New York City.</title>
        <authorList>
            <person name="Bratu S."/>
            <person name="Landman D."/>
            <person name="Martin D.A."/>
            <person name="Georgescu C."/>
            <person name="Quale J."/>
        </authorList>
    </citation>
    <scope>NUCLEOTIDE SEQUENCE</scope>
    <source>
        <strain evidence="9">BD142</strain>
    </source>
</reference>
<keyword evidence="4 6" id="KW-0378">Hydrolase</keyword>
<dbReference type="InterPro" id="IPR050491">
    <property type="entry name" value="AmpC-like"/>
</dbReference>
<dbReference type="PANTHER" id="PTHR46825">
    <property type="entry name" value="D-ALANYL-D-ALANINE-CARBOXYPEPTIDASE/ENDOPEPTIDASE AMPH"/>
    <property type="match status" value="1"/>
</dbReference>
<dbReference type="Pfam" id="PF00144">
    <property type="entry name" value="Beta-lactamase"/>
    <property type="match status" value="1"/>
</dbReference>
<evidence type="ECO:0000256" key="4">
    <source>
        <dbReference type="ARBA" id="ARBA00022801"/>
    </source>
</evidence>
<dbReference type="NCBIfam" id="NF000425">
    <property type="entry name" value="blaADC"/>
    <property type="match status" value="1"/>
</dbReference>
<name>A7Y413_ACIBA</name>